<feature type="compositionally biased region" description="Polar residues" evidence="1">
    <location>
        <begin position="63"/>
        <end position="72"/>
    </location>
</feature>
<evidence type="ECO:0000313" key="3">
    <source>
        <dbReference type="Proteomes" id="UP000215902"/>
    </source>
</evidence>
<evidence type="ECO:0000313" key="2">
    <source>
        <dbReference type="EMBL" id="PAA51628.1"/>
    </source>
</evidence>
<name>A0A267DQQ0_9PLAT</name>
<gene>
    <name evidence="2" type="ORF">BOX15_Mlig019456g4</name>
</gene>
<dbReference type="AlphaFoldDB" id="A0A267DQQ0"/>
<dbReference type="Proteomes" id="UP000215902">
    <property type="component" value="Unassembled WGS sequence"/>
</dbReference>
<dbReference type="EMBL" id="NIVC01003387">
    <property type="protein sequence ID" value="PAA51628.1"/>
    <property type="molecule type" value="Genomic_DNA"/>
</dbReference>
<accession>A0A267DQQ0</accession>
<feature type="compositionally biased region" description="Low complexity" evidence="1">
    <location>
        <begin position="239"/>
        <end position="252"/>
    </location>
</feature>
<feature type="non-terminal residue" evidence="2">
    <location>
        <position position="1"/>
    </location>
</feature>
<feature type="region of interest" description="Disordered" evidence="1">
    <location>
        <begin position="221"/>
        <end position="252"/>
    </location>
</feature>
<feature type="compositionally biased region" description="Low complexity" evidence="1">
    <location>
        <begin position="82"/>
        <end position="101"/>
    </location>
</feature>
<evidence type="ECO:0000256" key="1">
    <source>
        <dbReference type="SAM" id="MobiDB-lite"/>
    </source>
</evidence>
<comment type="caution">
    <text evidence="2">The sequence shown here is derived from an EMBL/GenBank/DDBJ whole genome shotgun (WGS) entry which is preliminary data.</text>
</comment>
<reference evidence="2 3" key="1">
    <citation type="submission" date="2017-06" db="EMBL/GenBank/DDBJ databases">
        <title>A platform for efficient transgenesis in Macrostomum lignano, a flatworm model organism for stem cell research.</title>
        <authorList>
            <person name="Berezikov E."/>
        </authorList>
    </citation>
    <scope>NUCLEOTIDE SEQUENCE [LARGE SCALE GENOMIC DNA]</scope>
    <source>
        <strain evidence="2">DV1</strain>
        <tissue evidence="2">Whole organism</tissue>
    </source>
</reference>
<keyword evidence="3" id="KW-1185">Reference proteome</keyword>
<proteinExistence type="predicted"/>
<organism evidence="2 3">
    <name type="scientific">Macrostomum lignano</name>
    <dbReference type="NCBI Taxonomy" id="282301"/>
    <lineage>
        <taxon>Eukaryota</taxon>
        <taxon>Metazoa</taxon>
        <taxon>Spiralia</taxon>
        <taxon>Lophotrochozoa</taxon>
        <taxon>Platyhelminthes</taxon>
        <taxon>Rhabditophora</taxon>
        <taxon>Macrostomorpha</taxon>
        <taxon>Macrostomida</taxon>
        <taxon>Macrostomidae</taxon>
        <taxon>Macrostomum</taxon>
    </lineage>
</organism>
<protein>
    <submittedName>
        <fullName evidence="2">Uncharacterized protein</fullName>
    </submittedName>
</protein>
<feature type="compositionally biased region" description="Low complexity" evidence="1">
    <location>
        <begin position="49"/>
        <end position="62"/>
    </location>
</feature>
<feature type="region of interest" description="Disordered" evidence="1">
    <location>
        <begin position="48"/>
        <end position="123"/>
    </location>
</feature>
<sequence length="252" mass="27947">QLPSELKPVIKVDFKAIHVVSSKLLSFSYLPNAYACKMSVDGAFANVNQPQQQPQQPQQQQQLASGPGNNRTIPRVTQPHFSQQSHQQQQQIHIARHSVSSPSPPPLQHHQHQHQQQYQRKPQHLSNQYFPAGSTVELTKRETGELIRGAEVLLHDPIGDCIVVRLAARSGRPGLFDVHYYNLAFVDVRIHTMPDSAGTVSPELDVEKVQHRLQRNIERANMRQQQQQAKGATGGGGAPATTTAQSASRPTA</sequence>